<dbReference type="Gene3D" id="3.40.1260.10">
    <property type="entry name" value="DsrEFH-like"/>
    <property type="match status" value="1"/>
</dbReference>
<dbReference type="GeneID" id="67178039"/>
<dbReference type="AlphaFoldDB" id="A0A8T8W8Z8"/>
<name>A0A8T8W8Z8_9EURY</name>
<dbReference type="Proteomes" id="UP000826254">
    <property type="component" value="Chromosome"/>
</dbReference>
<evidence type="ECO:0008006" key="3">
    <source>
        <dbReference type="Google" id="ProtNLM"/>
    </source>
</evidence>
<dbReference type="EMBL" id="CP081958">
    <property type="protein sequence ID" value="QZP36254.1"/>
    <property type="molecule type" value="Genomic_DNA"/>
</dbReference>
<dbReference type="InterPro" id="IPR027396">
    <property type="entry name" value="DsrEFH-like"/>
</dbReference>
<dbReference type="SUPFAM" id="SSF75169">
    <property type="entry name" value="DsrEFH-like"/>
    <property type="match status" value="1"/>
</dbReference>
<reference evidence="1 2" key="1">
    <citation type="journal article" date="2021" name="Int. J. Syst. Evol. Microbiol.">
        <title>Halobaculum halophilum sp. nov. and Halobaculum salinum sp. nov., isolated from salt lake and saline soil.</title>
        <authorList>
            <person name="Cui H.L."/>
            <person name="Shi X.W."/>
            <person name="Yin X.M."/>
            <person name="Yang X.Y."/>
            <person name="Hou J."/>
            <person name="Zhu L."/>
        </authorList>
    </citation>
    <scope>NUCLEOTIDE SEQUENCE [LARGE SCALE GENOMIC DNA]</scope>
    <source>
        <strain evidence="1 2">NBRC 109044</strain>
    </source>
</reference>
<protein>
    <recommendedName>
        <fullName evidence="3">DsrE/DsrF-like family protein</fullName>
    </recommendedName>
</protein>
<evidence type="ECO:0000313" key="2">
    <source>
        <dbReference type="Proteomes" id="UP000826254"/>
    </source>
</evidence>
<organism evidence="1 2">
    <name type="scientific">Halobaculum magnesiiphilum</name>
    <dbReference type="NCBI Taxonomy" id="1017351"/>
    <lineage>
        <taxon>Archaea</taxon>
        <taxon>Methanobacteriati</taxon>
        <taxon>Methanobacteriota</taxon>
        <taxon>Stenosarchaea group</taxon>
        <taxon>Halobacteria</taxon>
        <taxon>Halobacteriales</taxon>
        <taxon>Haloferacaceae</taxon>
        <taxon>Halobaculum</taxon>
    </lineage>
</organism>
<accession>A0A8T8W8Z8</accession>
<dbReference type="KEGG" id="hmp:K6T50_07815"/>
<gene>
    <name evidence="1" type="ORF">K6T50_07815</name>
</gene>
<sequence length="122" mass="12432">MRTVFHVSTVDQLSYVDAKVRNLLGDDTVSVTAVAVVVDNPAVIDAAAEPDGRERVEAVLAADGGEDGAGGDDAETAFSVCSNALRGATATLDDLPAGVEAASSGVGELTRLQGDGWAYIRP</sequence>
<keyword evidence="2" id="KW-1185">Reference proteome</keyword>
<dbReference type="RefSeq" id="WP_222606078.1">
    <property type="nucleotide sequence ID" value="NZ_CP081958.1"/>
</dbReference>
<evidence type="ECO:0000313" key="1">
    <source>
        <dbReference type="EMBL" id="QZP36254.1"/>
    </source>
</evidence>
<proteinExistence type="predicted"/>